<evidence type="ECO:0000313" key="1">
    <source>
        <dbReference type="EMBL" id="TFK65323.1"/>
    </source>
</evidence>
<name>A0ACD3AI10_9AGAR</name>
<keyword evidence="2" id="KW-1185">Reference proteome</keyword>
<accession>A0ACD3AI10</accession>
<gene>
    <name evidence="1" type="ORF">BDN72DRAFT_203799</name>
</gene>
<reference evidence="1 2" key="1">
    <citation type="journal article" date="2019" name="Nat. Ecol. Evol.">
        <title>Megaphylogeny resolves global patterns of mushroom evolution.</title>
        <authorList>
            <person name="Varga T."/>
            <person name="Krizsan K."/>
            <person name="Foldi C."/>
            <person name="Dima B."/>
            <person name="Sanchez-Garcia M."/>
            <person name="Sanchez-Ramirez S."/>
            <person name="Szollosi G.J."/>
            <person name="Szarkandi J.G."/>
            <person name="Papp V."/>
            <person name="Albert L."/>
            <person name="Andreopoulos W."/>
            <person name="Angelini C."/>
            <person name="Antonin V."/>
            <person name="Barry K.W."/>
            <person name="Bougher N.L."/>
            <person name="Buchanan P."/>
            <person name="Buyck B."/>
            <person name="Bense V."/>
            <person name="Catcheside P."/>
            <person name="Chovatia M."/>
            <person name="Cooper J."/>
            <person name="Damon W."/>
            <person name="Desjardin D."/>
            <person name="Finy P."/>
            <person name="Geml J."/>
            <person name="Haridas S."/>
            <person name="Hughes K."/>
            <person name="Justo A."/>
            <person name="Karasinski D."/>
            <person name="Kautmanova I."/>
            <person name="Kiss B."/>
            <person name="Kocsube S."/>
            <person name="Kotiranta H."/>
            <person name="LaButti K.M."/>
            <person name="Lechner B.E."/>
            <person name="Liimatainen K."/>
            <person name="Lipzen A."/>
            <person name="Lukacs Z."/>
            <person name="Mihaltcheva S."/>
            <person name="Morgado L.N."/>
            <person name="Niskanen T."/>
            <person name="Noordeloos M.E."/>
            <person name="Ohm R.A."/>
            <person name="Ortiz-Santana B."/>
            <person name="Ovrebo C."/>
            <person name="Racz N."/>
            <person name="Riley R."/>
            <person name="Savchenko A."/>
            <person name="Shiryaev A."/>
            <person name="Soop K."/>
            <person name="Spirin V."/>
            <person name="Szebenyi C."/>
            <person name="Tomsovsky M."/>
            <person name="Tulloss R.E."/>
            <person name="Uehling J."/>
            <person name="Grigoriev I.V."/>
            <person name="Vagvolgyi C."/>
            <person name="Papp T."/>
            <person name="Martin F.M."/>
            <person name="Miettinen O."/>
            <person name="Hibbett D.S."/>
            <person name="Nagy L.G."/>
        </authorList>
    </citation>
    <scope>NUCLEOTIDE SEQUENCE [LARGE SCALE GENOMIC DNA]</scope>
    <source>
        <strain evidence="1 2">NL-1719</strain>
    </source>
</reference>
<evidence type="ECO:0000313" key="2">
    <source>
        <dbReference type="Proteomes" id="UP000308600"/>
    </source>
</evidence>
<protein>
    <submittedName>
        <fullName evidence="1">Pyranose 2-oxidase</fullName>
    </submittedName>
</protein>
<dbReference type="Proteomes" id="UP000308600">
    <property type="component" value="Unassembled WGS sequence"/>
</dbReference>
<proteinExistence type="predicted"/>
<dbReference type="EMBL" id="ML208440">
    <property type="protein sequence ID" value="TFK65323.1"/>
    <property type="molecule type" value="Genomic_DNA"/>
</dbReference>
<sequence>MVFRLQPGALNHYLQTPAEQRSQDERSHIIKTDVVIAGSGPVAATYARIILEEHPTARVTMVEIGAQDGKILGGHHKNSVKYQKDIDAFVNVIKGALQTVSVPPEDSYLPTLGGDAWTTNKKQVFHGSNPNQVPNKNLKSSGITRTVGGMATHWTCNCPTPHEEEIVHNPIPKAERDVLYERAAKLLNIHPNEYNDSIRHTIVKETLLKGLKSRDNSIVNMPLAVERRKDNPDYVTWSGANTVLGDIEQYGDRFQLLTETRVTNLVRPMLDGLPVGEDIRAVQVRNLHNNEDYFILADAFVVACGAIGTPQILFNSDIRPQPLGRYLCEQSIAFCQIVLKRQLIDLIPNNPEWKKRVEEHHKAFPNDPLHIPYNDPEPQVQISYSHDFPWHCQVHRDAFSYGDVGPRADSRLIVDLRFFGKQEISVDNRVRFGPDDEKRVGNWLPGVTDIYGLPQPTFEVTRSAKDQDNDHNLMKDMCDVANLLGAYLPGSNPQFMEPGLALHITGTTRIGKDPKTSVANPESRVWDFQNLWVGGNGCIPDSTACNPTKTSVMIAIKGARALIHYLEKKNKSQY</sequence>
<organism evidence="1 2">
    <name type="scientific">Pluteus cervinus</name>
    <dbReference type="NCBI Taxonomy" id="181527"/>
    <lineage>
        <taxon>Eukaryota</taxon>
        <taxon>Fungi</taxon>
        <taxon>Dikarya</taxon>
        <taxon>Basidiomycota</taxon>
        <taxon>Agaricomycotina</taxon>
        <taxon>Agaricomycetes</taxon>
        <taxon>Agaricomycetidae</taxon>
        <taxon>Agaricales</taxon>
        <taxon>Pluteineae</taxon>
        <taxon>Pluteaceae</taxon>
        <taxon>Pluteus</taxon>
    </lineage>
</organism>